<evidence type="ECO:0000313" key="2">
    <source>
        <dbReference type="EMBL" id="KAA0920146.1"/>
    </source>
</evidence>
<protein>
    <submittedName>
        <fullName evidence="2">DUF2189 domain-containing protein</fullName>
    </submittedName>
</protein>
<feature type="transmembrane region" description="Helical" evidence="1">
    <location>
        <begin position="63"/>
        <end position="84"/>
    </location>
</feature>
<feature type="transmembrane region" description="Helical" evidence="1">
    <location>
        <begin position="213"/>
        <end position="239"/>
    </location>
</feature>
<dbReference type="InterPro" id="IPR018692">
    <property type="entry name" value="DUF2189"/>
</dbReference>
<feature type="transmembrane region" description="Helical" evidence="1">
    <location>
        <begin position="116"/>
        <end position="139"/>
    </location>
</feature>
<evidence type="ECO:0000256" key="1">
    <source>
        <dbReference type="SAM" id="Phobius"/>
    </source>
</evidence>
<dbReference type="RefSeq" id="WP_111363983.1">
    <property type="nucleotide sequence ID" value="NZ_VINQ01000002.1"/>
</dbReference>
<dbReference type="Proteomes" id="UP000325291">
    <property type="component" value="Unassembled WGS sequence"/>
</dbReference>
<feature type="transmembrane region" description="Helical" evidence="1">
    <location>
        <begin position="159"/>
        <end position="180"/>
    </location>
</feature>
<proteinExistence type="predicted"/>
<reference evidence="2 3" key="1">
    <citation type="submission" date="2019-07" db="EMBL/GenBank/DDBJ databases">
        <title>Aquicoccus porphyridii gen. nov., sp. nov., isolated from a small marine red alga, Porphyridium marinum.</title>
        <authorList>
            <person name="Liu L."/>
        </authorList>
    </citation>
    <scope>NUCLEOTIDE SEQUENCE [LARGE SCALE GENOMIC DNA]</scope>
    <source>
        <strain evidence="2 3">L1 8-17</strain>
    </source>
</reference>
<keyword evidence="1" id="KW-1133">Transmembrane helix</keyword>
<accession>A0A5A9ZT77</accession>
<keyword evidence="1" id="KW-0812">Transmembrane</keyword>
<dbReference type="Pfam" id="PF09955">
    <property type="entry name" value="DUF2189"/>
    <property type="match status" value="1"/>
</dbReference>
<gene>
    <name evidence="2" type="ORF">FLO80_03220</name>
</gene>
<keyword evidence="3" id="KW-1185">Reference proteome</keyword>
<dbReference type="EMBL" id="VINQ01000002">
    <property type="protein sequence ID" value="KAA0920146.1"/>
    <property type="molecule type" value="Genomic_DNA"/>
</dbReference>
<keyword evidence="1" id="KW-0472">Membrane</keyword>
<organism evidence="2 3">
    <name type="scientific">Aquicoccus porphyridii</name>
    <dbReference type="NCBI Taxonomy" id="1852029"/>
    <lineage>
        <taxon>Bacteria</taxon>
        <taxon>Pseudomonadati</taxon>
        <taxon>Pseudomonadota</taxon>
        <taxon>Alphaproteobacteria</taxon>
        <taxon>Rhodobacterales</taxon>
        <taxon>Paracoccaceae</taxon>
        <taxon>Aquicoccus</taxon>
    </lineage>
</organism>
<sequence>MEKAADLGVPEMRPVEMAMLYEALRRGWADMKRAPGFGLLFSSAYVVIGLLLAAVTWGTGQSYWLVFAAVGFPLVGPFAAVGLYEVSRRLEQGQALEVDKILGVVVQQSRRQLPSICAIIIMVFLFWFFLAHMIFALFLGLSTMTNVSTSFEVYLTSNGLTMLGVGTLVGAAFALILYMITVISMPLLLDREVDFVTAMITSFQTVIENPLPMLAWAVFIAVVTFLAMIPAFLGLFLVLPLFGHASWHLYDQIAMRDA</sequence>
<comment type="caution">
    <text evidence="2">The sequence shown here is derived from an EMBL/GenBank/DDBJ whole genome shotgun (WGS) entry which is preliminary data.</text>
</comment>
<evidence type="ECO:0000313" key="3">
    <source>
        <dbReference type="Proteomes" id="UP000325291"/>
    </source>
</evidence>
<feature type="transmembrane region" description="Helical" evidence="1">
    <location>
        <begin position="34"/>
        <end position="57"/>
    </location>
</feature>
<dbReference type="AlphaFoldDB" id="A0A5A9ZT77"/>
<name>A0A5A9ZT77_9RHOB</name>